<evidence type="ECO:0008006" key="3">
    <source>
        <dbReference type="Google" id="ProtNLM"/>
    </source>
</evidence>
<dbReference type="InterPro" id="IPR001563">
    <property type="entry name" value="Peptidase_S10"/>
</dbReference>
<dbReference type="EMBL" id="CP158375">
    <property type="protein sequence ID" value="XDO96667.1"/>
    <property type="molecule type" value="Genomic_DNA"/>
</dbReference>
<dbReference type="SUPFAM" id="SSF53474">
    <property type="entry name" value="alpha/beta-Hydrolases"/>
    <property type="match status" value="1"/>
</dbReference>
<proteinExistence type="predicted"/>
<dbReference type="AlphaFoldDB" id="A0AB39KSS5"/>
<dbReference type="Gene3D" id="3.40.50.1820">
    <property type="entry name" value="alpha/beta hydrolase"/>
    <property type="match status" value="1"/>
</dbReference>
<keyword evidence="1" id="KW-0732">Signal</keyword>
<reference evidence="2" key="1">
    <citation type="submission" date="2024-06" db="EMBL/GenBank/DDBJ databases">
        <title>Caulobacter inopinatus, sp. nov.</title>
        <authorList>
            <person name="Donachie S.P."/>
        </authorList>
    </citation>
    <scope>NUCLEOTIDE SEQUENCE</scope>
    <source>
        <strain evidence="2">73W</strain>
    </source>
</reference>
<dbReference type="InterPro" id="IPR029058">
    <property type="entry name" value="AB_hydrolase_fold"/>
</dbReference>
<feature type="signal peptide" evidence="1">
    <location>
        <begin position="1"/>
        <end position="22"/>
    </location>
</feature>
<dbReference type="GO" id="GO:0004185">
    <property type="term" value="F:serine-type carboxypeptidase activity"/>
    <property type="evidence" value="ECO:0007669"/>
    <property type="project" value="InterPro"/>
</dbReference>
<accession>A0AB39KSS5</accession>
<feature type="chain" id="PRO_5044269873" description="Septum formation initiator" evidence="1">
    <location>
        <begin position="23"/>
        <end position="519"/>
    </location>
</feature>
<dbReference type="GO" id="GO:0006508">
    <property type="term" value="P:proteolysis"/>
    <property type="evidence" value="ECO:0007669"/>
    <property type="project" value="InterPro"/>
</dbReference>
<name>A0AB39KSS5_9CAUL</name>
<evidence type="ECO:0000313" key="2">
    <source>
        <dbReference type="EMBL" id="XDO96667.1"/>
    </source>
</evidence>
<protein>
    <recommendedName>
        <fullName evidence="3">Septum formation initiator</fullName>
    </recommendedName>
</protein>
<gene>
    <name evidence="2" type="ORF">ABOZ73_18165</name>
</gene>
<dbReference type="RefSeq" id="WP_369059507.1">
    <property type="nucleotide sequence ID" value="NZ_CP158375.1"/>
</dbReference>
<dbReference type="Pfam" id="PF00450">
    <property type="entry name" value="Peptidase_S10"/>
    <property type="match status" value="1"/>
</dbReference>
<organism evidence="2">
    <name type="scientific">Caulobacter sp. 73W</name>
    <dbReference type="NCBI Taxonomy" id="3161137"/>
    <lineage>
        <taxon>Bacteria</taxon>
        <taxon>Pseudomonadati</taxon>
        <taxon>Pseudomonadota</taxon>
        <taxon>Alphaproteobacteria</taxon>
        <taxon>Caulobacterales</taxon>
        <taxon>Caulobacteraceae</taxon>
        <taxon>Caulobacter</taxon>
    </lineage>
</organism>
<sequence length="519" mass="55453">MKRLLLSTAAALLLAGAGSAIAQSEPPIVLAVSKDIPASAAVAPPVRFVTKHKTTIRGQRIDYTATAGETYLTSLNGEPTASIFSFAYVKDGPRDPRRPVMFVFNGGPGSSSLWLHMGVVGPRRVVLDREVNPSNVPPFSAGDNPDSLLDVADLVFIDPVGTGFSRPVGSGKGEDFWGVDQDADSVAQFIELWLSENGRWTSPKFLMGESYGSVRAALLPRALMGGPTYTGVMRGVTVNGIVLLGTTLEGRDVPAKPEAAFVSAANDLTAQAATAWAHGRTKHQQKSLAAFQAEVDQFAAGEYEDALRRNAAGSLSPADRQALVERLIGYTGLPADAYAKDLKVPTGQFARQLLADQGLSVGLYDGRYTLPTAGSGNEPVADDPAMGRYVPGFMAAFHQMLSDDLKVSMKRPYGAIVWRDLLSKWTWKRAQVPPGQSFAVDLSTAMRRNERLQVLVASGSYDLVTTPAAARRSLAAANLPADRVTFRDYPSGHMLYLGDTAPAFSDDVRALIRKASGPN</sequence>
<evidence type="ECO:0000256" key="1">
    <source>
        <dbReference type="SAM" id="SignalP"/>
    </source>
</evidence>